<feature type="transmembrane region" description="Helical" evidence="1">
    <location>
        <begin position="120"/>
        <end position="141"/>
    </location>
</feature>
<keyword evidence="4" id="KW-1185">Reference proteome</keyword>
<evidence type="ECO:0000259" key="2">
    <source>
        <dbReference type="SMART" id="SM00256"/>
    </source>
</evidence>
<dbReference type="InterPro" id="IPR036047">
    <property type="entry name" value="F-box-like_dom_sf"/>
</dbReference>
<dbReference type="InterPro" id="IPR050796">
    <property type="entry name" value="SCF_F-box_component"/>
</dbReference>
<protein>
    <submittedName>
        <fullName evidence="3">F-box CPR1-like</fullName>
    </submittedName>
</protein>
<dbReference type="SUPFAM" id="SSF81383">
    <property type="entry name" value="F-box domain"/>
    <property type="match status" value="1"/>
</dbReference>
<keyword evidence="1" id="KW-1133">Transmembrane helix</keyword>
<dbReference type="PANTHER" id="PTHR31672">
    <property type="entry name" value="BNACNNG10540D PROTEIN"/>
    <property type="match status" value="1"/>
</dbReference>
<evidence type="ECO:0000313" key="3">
    <source>
        <dbReference type="EMBL" id="CAA3030946.1"/>
    </source>
</evidence>
<dbReference type="SMART" id="SM00256">
    <property type="entry name" value="FBOX"/>
    <property type="match status" value="1"/>
</dbReference>
<dbReference type="InterPro" id="IPR017451">
    <property type="entry name" value="F-box-assoc_interact_dom"/>
</dbReference>
<sequence>MPRNSRKRKTKAPDKHFPEGILFDIVSRLPVKSVVRCTTVSKSWYALIKSRDFIATHVKQSIASNINDDSSHYILDLLLDEHGDKPCVVLRDNVVSFDPVYSVDLPMDFELRKCKMVGSCNGLVCLTGTSCFADGCLIYLWNPLLRRIKRISCTSSCCNRLYRKFTNVGFWYDNEKNDYKLIMIRHYINKGLPQNDKEQSQVELYSLYTASWRKIDDVKMPGILLDGAAVFVDGSLNWIAYHSLERTYSILSFDTRLEVFREMKLPNYDHYNSVIPYLVVYKGCLALFVAHCTGEEDVLSLWVMKEFGLAESWLEEYHVVFEVDCIFSVGFTKNSVIIYATYDEMFVYDFEKKQSRDIGLGFRCDADSLVEYTESLVLLDEKNELQEN</sequence>
<dbReference type="Pfam" id="PF07734">
    <property type="entry name" value="FBA_1"/>
    <property type="match status" value="1"/>
</dbReference>
<dbReference type="Gramene" id="OE9A112959T1">
    <property type="protein sequence ID" value="OE9A112959C1"/>
    <property type="gene ID" value="OE9A112959"/>
</dbReference>
<dbReference type="Pfam" id="PF00646">
    <property type="entry name" value="F-box"/>
    <property type="match status" value="1"/>
</dbReference>
<feature type="domain" description="F-box" evidence="2">
    <location>
        <begin position="17"/>
        <end position="57"/>
    </location>
</feature>
<dbReference type="PANTHER" id="PTHR31672:SF13">
    <property type="entry name" value="F-BOX PROTEIN CPR30-LIKE"/>
    <property type="match status" value="1"/>
</dbReference>
<keyword evidence="1" id="KW-0472">Membrane</keyword>
<dbReference type="CDD" id="cd22157">
    <property type="entry name" value="F-box_AtFBW1-like"/>
    <property type="match status" value="1"/>
</dbReference>
<dbReference type="OrthoDB" id="591557at2759"/>
<dbReference type="Gene3D" id="1.20.1280.50">
    <property type="match status" value="1"/>
</dbReference>
<dbReference type="InterPro" id="IPR006527">
    <property type="entry name" value="F-box-assoc_dom_typ1"/>
</dbReference>
<name>A0A8S0VLP9_OLEEU</name>
<reference evidence="3 4" key="1">
    <citation type="submission" date="2019-12" db="EMBL/GenBank/DDBJ databases">
        <authorList>
            <person name="Alioto T."/>
            <person name="Alioto T."/>
            <person name="Gomez Garrido J."/>
        </authorList>
    </citation>
    <scope>NUCLEOTIDE SEQUENCE [LARGE SCALE GENOMIC DNA]</scope>
</reference>
<organism evidence="3 4">
    <name type="scientific">Olea europaea subsp. europaea</name>
    <dbReference type="NCBI Taxonomy" id="158383"/>
    <lineage>
        <taxon>Eukaryota</taxon>
        <taxon>Viridiplantae</taxon>
        <taxon>Streptophyta</taxon>
        <taxon>Embryophyta</taxon>
        <taxon>Tracheophyta</taxon>
        <taxon>Spermatophyta</taxon>
        <taxon>Magnoliopsida</taxon>
        <taxon>eudicotyledons</taxon>
        <taxon>Gunneridae</taxon>
        <taxon>Pentapetalae</taxon>
        <taxon>asterids</taxon>
        <taxon>lamiids</taxon>
        <taxon>Lamiales</taxon>
        <taxon>Oleaceae</taxon>
        <taxon>Oleeae</taxon>
        <taxon>Olea</taxon>
    </lineage>
</organism>
<accession>A0A8S0VLP9</accession>
<dbReference type="Proteomes" id="UP000594638">
    <property type="component" value="Unassembled WGS sequence"/>
</dbReference>
<comment type="caution">
    <text evidence="3">The sequence shown here is derived from an EMBL/GenBank/DDBJ whole genome shotgun (WGS) entry which is preliminary data.</text>
</comment>
<dbReference type="AlphaFoldDB" id="A0A8S0VLP9"/>
<gene>
    <name evidence="3" type="ORF">OLEA9_A112959</name>
</gene>
<evidence type="ECO:0000313" key="4">
    <source>
        <dbReference type="Proteomes" id="UP000594638"/>
    </source>
</evidence>
<evidence type="ECO:0000256" key="1">
    <source>
        <dbReference type="SAM" id="Phobius"/>
    </source>
</evidence>
<keyword evidence="1" id="KW-0812">Transmembrane</keyword>
<dbReference type="NCBIfam" id="TIGR01640">
    <property type="entry name" value="F_box_assoc_1"/>
    <property type="match status" value="1"/>
</dbReference>
<proteinExistence type="predicted"/>
<dbReference type="InterPro" id="IPR001810">
    <property type="entry name" value="F-box_dom"/>
</dbReference>
<dbReference type="EMBL" id="CACTIH010009406">
    <property type="protein sequence ID" value="CAA3030946.1"/>
    <property type="molecule type" value="Genomic_DNA"/>
</dbReference>